<dbReference type="Proteomes" id="UP000325081">
    <property type="component" value="Unassembled WGS sequence"/>
</dbReference>
<comment type="caution">
    <text evidence="1">The sequence shown here is derived from an EMBL/GenBank/DDBJ whole genome shotgun (WGS) entry which is preliminary data.</text>
</comment>
<evidence type="ECO:0000313" key="2">
    <source>
        <dbReference type="Proteomes" id="UP000325081"/>
    </source>
</evidence>
<proteinExistence type="predicted"/>
<protein>
    <submittedName>
        <fullName evidence="1">Lipase class 3 family protein</fullName>
    </submittedName>
</protein>
<dbReference type="EMBL" id="BKCP01007183">
    <property type="protein sequence ID" value="GER45612.1"/>
    <property type="molecule type" value="Genomic_DNA"/>
</dbReference>
<organism evidence="1 2">
    <name type="scientific">Striga asiatica</name>
    <name type="common">Asiatic witchweed</name>
    <name type="synonym">Buchnera asiatica</name>
    <dbReference type="NCBI Taxonomy" id="4170"/>
    <lineage>
        <taxon>Eukaryota</taxon>
        <taxon>Viridiplantae</taxon>
        <taxon>Streptophyta</taxon>
        <taxon>Embryophyta</taxon>
        <taxon>Tracheophyta</taxon>
        <taxon>Spermatophyta</taxon>
        <taxon>Magnoliopsida</taxon>
        <taxon>eudicotyledons</taxon>
        <taxon>Gunneridae</taxon>
        <taxon>Pentapetalae</taxon>
        <taxon>asterids</taxon>
        <taxon>lamiids</taxon>
        <taxon>Lamiales</taxon>
        <taxon>Orobanchaceae</taxon>
        <taxon>Buchnereae</taxon>
        <taxon>Striga</taxon>
    </lineage>
</organism>
<reference evidence="2" key="1">
    <citation type="journal article" date="2019" name="Curr. Biol.">
        <title>Genome Sequence of Striga asiatica Provides Insight into the Evolution of Plant Parasitism.</title>
        <authorList>
            <person name="Yoshida S."/>
            <person name="Kim S."/>
            <person name="Wafula E.K."/>
            <person name="Tanskanen J."/>
            <person name="Kim Y.M."/>
            <person name="Honaas L."/>
            <person name="Yang Z."/>
            <person name="Spallek T."/>
            <person name="Conn C.E."/>
            <person name="Ichihashi Y."/>
            <person name="Cheong K."/>
            <person name="Cui S."/>
            <person name="Der J.P."/>
            <person name="Gundlach H."/>
            <person name="Jiao Y."/>
            <person name="Hori C."/>
            <person name="Ishida J.K."/>
            <person name="Kasahara H."/>
            <person name="Kiba T."/>
            <person name="Kim M.S."/>
            <person name="Koo N."/>
            <person name="Laohavisit A."/>
            <person name="Lee Y.H."/>
            <person name="Lumba S."/>
            <person name="McCourt P."/>
            <person name="Mortimer J.C."/>
            <person name="Mutuku J.M."/>
            <person name="Nomura T."/>
            <person name="Sasaki-Sekimoto Y."/>
            <person name="Seto Y."/>
            <person name="Wang Y."/>
            <person name="Wakatake T."/>
            <person name="Sakakibara H."/>
            <person name="Demura T."/>
            <person name="Yamaguchi S."/>
            <person name="Yoneyama K."/>
            <person name="Manabe R.I."/>
            <person name="Nelson D.C."/>
            <person name="Schulman A.H."/>
            <person name="Timko M.P."/>
            <person name="dePamphilis C.W."/>
            <person name="Choi D."/>
            <person name="Shirasu K."/>
        </authorList>
    </citation>
    <scope>NUCLEOTIDE SEQUENCE [LARGE SCALE GENOMIC DNA]</scope>
    <source>
        <strain evidence="2">cv. UVA1</strain>
    </source>
</reference>
<keyword evidence="2" id="KW-1185">Reference proteome</keyword>
<evidence type="ECO:0000313" key="1">
    <source>
        <dbReference type="EMBL" id="GER45612.1"/>
    </source>
</evidence>
<gene>
    <name evidence="1" type="ORF">STAS_22609</name>
</gene>
<dbReference type="AlphaFoldDB" id="A0A5A7QL92"/>
<accession>A0A5A7QL92</accession>
<sequence length="117" mass="13990">MKKWAIQIHPPEPDIEAVKDVMLLVHRLGQQRNNMVEEEEILIVNKCPEEEMRFYHHLWDEEKVNYIAPLHPTFVGKRFPLSNATKQLRSEQQDFYAAIKVVYPLHLRKWVPNKVFS</sequence>
<name>A0A5A7QL92_STRAF</name>